<accession>A0A7M4DJV3</accession>
<proteinExistence type="predicted"/>
<protein>
    <recommendedName>
        <fullName evidence="1">DUF4166 domain-containing protein</fullName>
    </recommendedName>
</protein>
<dbReference type="AlphaFoldDB" id="A0A7M4DJV3"/>
<comment type="caution">
    <text evidence="2">The sequence shown here is derived from an EMBL/GenBank/DDBJ whole genome shotgun (WGS) entry which is preliminary data.</text>
</comment>
<evidence type="ECO:0000313" key="2">
    <source>
        <dbReference type="EMBL" id="VZO37338.1"/>
    </source>
</evidence>
<dbReference type="Proteomes" id="UP000419743">
    <property type="component" value="Unassembled WGS sequence"/>
</dbReference>
<gene>
    <name evidence="2" type="ORF">HALOF300_02411</name>
</gene>
<name>A0A7M4DJV3_9MICO</name>
<evidence type="ECO:0000259" key="1">
    <source>
        <dbReference type="Pfam" id="PF13761"/>
    </source>
</evidence>
<dbReference type="InterPro" id="IPR025311">
    <property type="entry name" value="DUF4166"/>
</dbReference>
<reference evidence="2 3" key="1">
    <citation type="submission" date="2019-11" db="EMBL/GenBank/DDBJ databases">
        <authorList>
            <person name="Criscuolo A."/>
        </authorList>
    </citation>
    <scope>NUCLEOTIDE SEQUENCE [LARGE SCALE GENOMIC DNA]</scope>
    <source>
        <strain evidence="2">CIP111667</strain>
    </source>
</reference>
<feature type="domain" description="DUF4166" evidence="1">
    <location>
        <begin position="20"/>
        <end position="197"/>
    </location>
</feature>
<dbReference type="EMBL" id="CACRYJ010000034">
    <property type="protein sequence ID" value="VZO37338.1"/>
    <property type="molecule type" value="Genomic_DNA"/>
</dbReference>
<evidence type="ECO:0000313" key="3">
    <source>
        <dbReference type="Proteomes" id="UP000419743"/>
    </source>
</evidence>
<organism evidence="2 3">
    <name type="scientific">Occultella aeris</name>
    <dbReference type="NCBI Taxonomy" id="2761496"/>
    <lineage>
        <taxon>Bacteria</taxon>
        <taxon>Bacillati</taxon>
        <taxon>Actinomycetota</taxon>
        <taxon>Actinomycetes</taxon>
        <taxon>Micrococcales</taxon>
        <taxon>Ruaniaceae</taxon>
        <taxon>Occultella</taxon>
    </lineage>
</organism>
<sequence length="206" mass="22820">MAGPQLSPYESVLGARIKELHPRLQQYFATIPPGHVGTGAGVFTHAGTPRRWLWPLIWLVEGRHVVFAGWARDVTFRIRNRTVDGRAVATREFDLPGRTFTMTDDVARSPGGGVVDRLGLPATVAAAFDVTTADGALVLTSRTVGFRFGRLQVRIPRPIAPTIRLRESYDTDRDQQCVDLTVDLPLLGRVYGYGGHFTYHIEADRP</sequence>
<keyword evidence="3" id="KW-1185">Reference proteome</keyword>
<dbReference type="RefSeq" id="WP_156741170.1">
    <property type="nucleotide sequence ID" value="NZ_CACRYJ010000034.1"/>
</dbReference>
<dbReference type="Pfam" id="PF13761">
    <property type="entry name" value="DUF4166"/>
    <property type="match status" value="1"/>
</dbReference>